<evidence type="ECO:0000313" key="18">
    <source>
        <dbReference type="Proteomes" id="UP000613266"/>
    </source>
</evidence>
<keyword evidence="8 13" id="KW-0798">TonB box</keyword>
<evidence type="ECO:0000256" key="7">
    <source>
        <dbReference type="ARBA" id="ARBA00023065"/>
    </source>
</evidence>
<evidence type="ECO:0000259" key="15">
    <source>
        <dbReference type="Pfam" id="PF00593"/>
    </source>
</evidence>
<evidence type="ECO:0000256" key="13">
    <source>
        <dbReference type="RuleBase" id="RU003357"/>
    </source>
</evidence>
<dbReference type="InterPro" id="IPR037066">
    <property type="entry name" value="Plug_dom_sf"/>
</dbReference>
<dbReference type="AlphaFoldDB" id="A0A931NFU7"/>
<evidence type="ECO:0000256" key="8">
    <source>
        <dbReference type="ARBA" id="ARBA00023077"/>
    </source>
</evidence>
<organism evidence="17 18">
    <name type="scientific">Inhella proteolytica</name>
    <dbReference type="NCBI Taxonomy" id="2795029"/>
    <lineage>
        <taxon>Bacteria</taxon>
        <taxon>Pseudomonadati</taxon>
        <taxon>Pseudomonadota</taxon>
        <taxon>Betaproteobacteria</taxon>
        <taxon>Burkholderiales</taxon>
        <taxon>Sphaerotilaceae</taxon>
        <taxon>Inhella</taxon>
    </lineage>
</organism>
<evidence type="ECO:0000256" key="11">
    <source>
        <dbReference type="ARBA" id="ARBA00023237"/>
    </source>
</evidence>
<sequence length="634" mass="69906">MRFALTPLALLLATSPLLAQTTTLPVVVVSATRHALPLAEAPAAMTVLGSEQIAERGTENLLQALRAEPGVSSFGRPIGGRKALALRGMDPRHTLILVDGKRIAASDGLVGASDFQLDWTGAQDIERVEVVRGPMSVLYGAEALGGVINVITKPLPDQLQAQALLEGREGARGGSGHRAQASLRLPLFEGLRAGLSVSDSRREASPSADDPRLTAVEGRHPRETALRLEAEPLKGQRFLLDARYQDEERWLDTRERSGQRRYHQSLHWLERRHAALAWEADWGGWDSQLRAYATELGVSNLKTNGVASLRPNTLNDRVLEGQLHGALGGSQQLTTGFELRREQLDNAGLPGGQAEAEHRALFAQWEGAPLAALKLTAGLRTDHHERFGSELSPRVYAVWRAAPEWVVKGGYGHGFKAPTLKQIDPRYREDEGPNTYLGRADLRPEVNDNWELGLAWDGAQFGASAMAFRNRITDLITPRLISGTPLRGTYQFENLDRARLQGLEAALAWRSGVWQLQLHQTWLSARDGQGNWLDKRARRTAGLRADYRAAQWSAGLAWESQQGLHLASTVAGQPPQRVATVNLVNLHASWQLHPKLRLRAGLDNATDVRLAAKSPLFSYEELPRTWRLGLEVRW</sequence>
<feature type="signal peptide" evidence="14">
    <location>
        <begin position="1"/>
        <end position="19"/>
    </location>
</feature>
<evidence type="ECO:0000313" key="17">
    <source>
        <dbReference type="EMBL" id="MBH9579197.1"/>
    </source>
</evidence>
<dbReference type="Gene3D" id="2.40.170.20">
    <property type="entry name" value="TonB-dependent receptor, beta-barrel domain"/>
    <property type="match status" value="1"/>
</dbReference>
<evidence type="ECO:0000256" key="14">
    <source>
        <dbReference type="SAM" id="SignalP"/>
    </source>
</evidence>
<evidence type="ECO:0000256" key="2">
    <source>
        <dbReference type="ARBA" id="ARBA00009810"/>
    </source>
</evidence>
<evidence type="ECO:0000256" key="10">
    <source>
        <dbReference type="ARBA" id="ARBA00023170"/>
    </source>
</evidence>
<comment type="caution">
    <text evidence="17">The sequence shown here is derived from an EMBL/GenBank/DDBJ whole genome shotgun (WGS) entry which is preliminary data.</text>
</comment>
<dbReference type="GO" id="GO:0044718">
    <property type="term" value="P:siderophore transmembrane transport"/>
    <property type="evidence" value="ECO:0007669"/>
    <property type="project" value="TreeGrafter"/>
</dbReference>
<dbReference type="InterPro" id="IPR036942">
    <property type="entry name" value="Beta-barrel_TonB_sf"/>
</dbReference>
<evidence type="ECO:0000256" key="12">
    <source>
        <dbReference type="PROSITE-ProRule" id="PRU01360"/>
    </source>
</evidence>
<dbReference type="PANTHER" id="PTHR30069">
    <property type="entry name" value="TONB-DEPENDENT OUTER MEMBRANE RECEPTOR"/>
    <property type="match status" value="1"/>
</dbReference>
<keyword evidence="5 12" id="KW-0812">Transmembrane</keyword>
<keyword evidence="6 14" id="KW-0732">Signal</keyword>
<dbReference type="CDD" id="cd01347">
    <property type="entry name" value="ligand_gated_channel"/>
    <property type="match status" value="1"/>
</dbReference>
<keyword evidence="9 12" id="KW-0472">Membrane</keyword>
<feature type="chain" id="PRO_5038139514" evidence="14">
    <location>
        <begin position="20"/>
        <end position="634"/>
    </location>
</feature>
<dbReference type="Gene3D" id="2.170.130.10">
    <property type="entry name" value="TonB-dependent receptor, plug domain"/>
    <property type="match status" value="1"/>
</dbReference>
<evidence type="ECO:0000256" key="1">
    <source>
        <dbReference type="ARBA" id="ARBA00004571"/>
    </source>
</evidence>
<keyword evidence="18" id="KW-1185">Reference proteome</keyword>
<keyword evidence="11 12" id="KW-0998">Cell outer membrane</keyword>
<dbReference type="Proteomes" id="UP000613266">
    <property type="component" value="Unassembled WGS sequence"/>
</dbReference>
<dbReference type="GO" id="GO:0009279">
    <property type="term" value="C:cell outer membrane"/>
    <property type="evidence" value="ECO:0007669"/>
    <property type="project" value="UniProtKB-SubCell"/>
</dbReference>
<evidence type="ECO:0000256" key="3">
    <source>
        <dbReference type="ARBA" id="ARBA00022448"/>
    </source>
</evidence>
<dbReference type="EMBL" id="JAEDAK010000019">
    <property type="protein sequence ID" value="MBH9579197.1"/>
    <property type="molecule type" value="Genomic_DNA"/>
</dbReference>
<feature type="domain" description="TonB-dependent receptor plug" evidence="16">
    <location>
        <begin position="38"/>
        <end position="147"/>
    </location>
</feature>
<evidence type="ECO:0000256" key="5">
    <source>
        <dbReference type="ARBA" id="ARBA00022692"/>
    </source>
</evidence>
<protein>
    <submittedName>
        <fullName evidence="17">TonB-dependent receptor</fullName>
    </submittedName>
</protein>
<evidence type="ECO:0000256" key="9">
    <source>
        <dbReference type="ARBA" id="ARBA00023136"/>
    </source>
</evidence>
<dbReference type="Pfam" id="PF07715">
    <property type="entry name" value="Plug"/>
    <property type="match status" value="1"/>
</dbReference>
<dbReference type="SUPFAM" id="SSF56935">
    <property type="entry name" value="Porins"/>
    <property type="match status" value="1"/>
</dbReference>
<dbReference type="PROSITE" id="PS52016">
    <property type="entry name" value="TONB_DEPENDENT_REC_3"/>
    <property type="match status" value="1"/>
</dbReference>
<evidence type="ECO:0000256" key="4">
    <source>
        <dbReference type="ARBA" id="ARBA00022452"/>
    </source>
</evidence>
<keyword evidence="10 17" id="KW-0675">Receptor</keyword>
<dbReference type="RefSeq" id="WP_198112964.1">
    <property type="nucleotide sequence ID" value="NZ_JAEDAK010000019.1"/>
</dbReference>
<dbReference type="GO" id="GO:0015344">
    <property type="term" value="F:siderophore uptake transmembrane transporter activity"/>
    <property type="evidence" value="ECO:0007669"/>
    <property type="project" value="TreeGrafter"/>
</dbReference>
<comment type="subcellular location">
    <subcellularLocation>
        <location evidence="1 12">Cell outer membrane</location>
        <topology evidence="1 12">Multi-pass membrane protein</topology>
    </subcellularLocation>
</comment>
<dbReference type="InterPro" id="IPR000531">
    <property type="entry name" value="Beta-barrel_TonB"/>
</dbReference>
<dbReference type="Pfam" id="PF00593">
    <property type="entry name" value="TonB_dep_Rec_b-barrel"/>
    <property type="match status" value="1"/>
</dbReference>
<reference evidence="17" key="1">
    <citation type="submission" date="2020-12" db="EMBL/GenBank/DDBJ databases">
        <title>The genome sequence of Inhella sp. 1Y17.</title>
        <authorList>
            <person name="Liu Y."/>
        </authorList>
    </citation>
    <scope>NUCLEOTIDE SEQUENCE</scope>
    <source>
        <strain evidence="17">1Y17</strain>
    </source>
</reference>
<dbReference type="InterPro" id="IPR039426">
    <property type="entry name" value="TonB-dep_rcpt-like"/>
</dbReference>
<accession>A0A931NFU7</accession>
<comment type="similarity">
    <text evidence="2 12 13">Belongs to the TonB-dependent receptor family.</text>
</comment>
<evidence type="ECO:0000259" key="16">
    <source>
        <dbReference type="Pfam" id="PF07715"/>
    </source>
</evidence>
<gene>
    <name evidence="17" type="ORF">I7X39_20070</name>
</gene>
<keyword evidence="4 12" id="KW-1134">Transmembrane beta strand</keyword>
<dbReference type="InterPro" id="IPR012910">
    <property type="entry name" value="Plug_dom"/>
</dbReference>
<proteinExistence type="inferred from homology"/>
<dbReference type="PANTHER" id="PTHR30069:SF53">
    <property type="entry name" value="COLICIN I RECEPTOR-RELATED"/>
    <property type="match status" value="1"/>
</dbReference>
<evidence type="ECO:0000256" key="6">
    <source>
        <dbReference type="ARBA" id="ARBA00022729"/>
    </source>
</evidence>
<name>A0A931NFU7_9BURK</name>
<feature type="domain" description="TonB-dependent receptor-like beta-barrel" evidence="15">
    <location>
        <begin position="256"/>
        <end position="604"/>
    </location>
</feature>
<keyword evidence="3 12" id="KW-0813">Transport</keyword>
<keyword evidence="7" id="KW-0406">Ion transport</keyword>